<dbReference type="Gene3D" id="3.40.50.10140">
    <property type="entry name" value="Toll/interleukin-1 receptor homology (TIR) domain"/>
    <property type="match status" value="1"/>
</dbReference>
<evidence type="ECO:0000256" key="2">
    <source>
        <dbReference type="ARBA" id="ARBA00022737"/>
    </source>
</evidence>
<accession>A0AAN9Q027</accession>
<name>A0AAN9Q027_CLITE</name>
<gene>
    <name evidence="5" type="ORF">RJT34_01899</name>
</gene>
<dbReference type="Proteomes" id="UP001359559">
    <property type="component" value="Unassembled WGS sequence"/>
</dbReference>
<sequence length="926" mass="105256">MATPLGASSSDLKRNQQGQHVIPVFYGVDPSTIRNLRGTFQEAFVKHEREFGNDHQDRLRNWKQALFEASNIAGWDSRTIQDESKLLQKIVEDFLVKLESSYDFYADIGLRTLQDNALITIELDVVQMHDLIQQMGWEMVKAKRVHVANRVVDRFSPRNSQIQNPPRTSPQSFAHGLPRPREEAIPVGGDLATVREAEDNGSEGGGAENGSPKVKSDDEDREVEEFRIFMSYCSFPTLKILLKNYLGCEDGDLDESVLKELEEVVELARMTPADISEVLIKNRHKKEKTVHLERLWDGVQDLVNLKTINLSRSKRLIELPDFSMSSSLEKVYIFGCESLCHIHPSLLSLHSLVTLDVRCTKLESLESECHLRSLEHLFLRGCKSLKKFSVSSEEIRELDFSGSGFKMFPSSIGLLSKLEKLILPELQVKNFSIELSYLRNLEELVIYNCSGLMIPKQQLQLIFNGLHSLKRLVLRDGSYLYELPDDISVLSSLSSLDVSRSNIVYLPASIKKLTKLHYITLTDCKMLQSLPELPRSIWELCLKGSNIEFLPTSIKQLTELGYLDLSNCKRLQSIPELPQSLVFLYLSGTNFECFPSSINQLTGLNTLELGDTESFPASIAQLTELGCLSFIDCKNLWSLPELPRLITMMCLKGSSIECLPTSIKLLTKLEHLDLSDSRKLSFLPELPQSITRLEISGSNIECLPANINQLTKLYTFYLRDCKRLRSLSELPQSVANLDATNCTLLETITLTLWKERSALFINLNNCENLDEHLVSSILEKTYSCIQRSRYGRFFICLPGSRVPEWFKYNRATRDSITIKLYQPWQIKAISFCTVFSSFSANGGKCNVSVKCHQDVNMLVYETFKAARDLNSDHIFLWSHWCPVDSFPKCGTTCNLSFEFLVRSVEIGKPHPHATIKECGVYPIYKE</sequence>
<dbReference type="Pfam" id="PF20160">
    <property type="entry name" value="C-JID"/>
    <property type="match status" value="1"/>
</dbReference>
<feature type="region of interest" description="Disordered" evidence="3">
    <location>
        <begin position="156"/>
        <end position="219"/>
    </location>
</feature>
<proteinExistence type="predicted"/>
<dbReference type="PANTHER" id="PTHR11017:SF385">
    <property type="entry name" value="DISEASE RESISTANCE PROTEIN (TIR-NBS-LRR CLASS)-RELATED"/>
    <property type="match status" value="1"/>
</dbReference>
<evidence type="ECO:0000256" key="3">
    <source>
        <dbReference type="SAM" id="MobiDB-lite"/>
    </source>
</evidence>
<feature type="compositionally biased region" description="Polar residues" evidence="3">
    <location>
        <begin position="157"/>
        <end position="172"/>
    </location>
</feature>
<dbReference type="InterPro" id="IPR045344">
    <property type="entry name" value="C-JID"/>
</dbReference>
<dbReference type="GO" id="GO:0007165">
    <property type="term" value="P:signal transduction"/>
    <property type="evidence" value="ECO:0007669"/>
    <property type="project" value="InterPro"/>
</dbReference>
<dbReference type="InterPro" id="IPR032675">
    <property type="entry name" value="LRR_dom_sf"/>
</dbReference>
<dbReference type="InterPro" id="IPR000157">
    <property type="entry name" value="TIR_dom"/>
</dbReference>
<evidence type="ECO:0000313" key="5">
    <source>
        <dbReference type="EMBL" id="KAK7317556.1"/>
    </source>
</evidence>
<organism evidence="5 6">
    <name type="scientific">Clitoria ternatea</name>
    <name type="common">Butterfly pea</name>
    <dbReference type="NCBI Taxonomy" id="43366"/>
    <lineage>
        <taxon>Eukaryota</taxon>
        <taxon>Viridiplantae</taxon>
        <taxon>Streptophyta</taxon>
        <taxon>Embryophyta</taxon>
        <taxon>Tracheophyta</taxon>
        <taxon>Spermatophyta</taxon>
        <taxon>Magnoliopsida</taxon>
        <taxon>eudicotyledons</taxon>
        <taxon>Gunneridae</taxon>
        <taxon>Pentapetalae</taxon>
        <taxon>rosids</taxon>
        <taxon>fabids</taxon>
        <taxon>Fabales</taxon>
        <taxon>Fabaceae</taxon>
        <taxon>Papilionoideae</taxon>
        <taxon>50 kb inversion clade</taxon>
        <taxon>NPAAA clade</taxon>
        <taxon>indigoferoid/millettioid clade</taxon>
        <taxon>Phaseoleae</taxon>
        <taxon>Clitoria</taxon>
    </lineage>
</organism>
<dbReference type="InterPro" id="IPR044974">
    <property type="entry name" value="Disease_R_plants"/>
</dbReference>
<dbReference type="PANTHER" id="PTHR11017">
    <property type="entry name" value="LEUCINE-RICH REPEAT-CONTAINING PROTEIN"/>
    <property type="match status" value="1"/>
</dbReference>
<evidence type="ECO:0000256" key="1">
    <source>
        <dbReference type="ARBA" id="ARBA00022614"/>
    </source>
</evidence>
<protein>
    <recommendedName>
        <fullName evidence="4">TIR domain-containing protein</fullName>
    </recommendedName>
</protein>
<dbReference type="PROSITE" id="PS50104">
    <property type="entry name" value="TIR"/>
    <property type="match status" value="1"/>
</dbReference>
<dbReference type="EMBL" id="JAYKXN010000001">
    <property type="protein sequence ID" value="KAK7317556.1"/>
    <property type="molecule type" value="Genomic_DNA"/>
</dbReference>
<comment type="caution">
    <text evidence="5">The sequence shown here is derived from an EMBL/GenBank/DDBJ whole genome shotgun (WGS) entry which is preliminary data.</text>
</comment>
<dbReference type="Pfam" id="PF23282">
    <property type="entry name" value="WHD_ROQ1"/>
    <property type="match status" value="1"/>
</dbReference>
<reference evidence="5 6" key="1">
    <citation type="submission" date="2024-01" db="EMBL/GenBank/DDBJ databases">
        <title>The genomes of 5 underutilized Papilionoideae crops provide insights into root nodulation and disease resistance.</title>
        <authorList>
            <person name="Yuan L."/>
        </authorList>
    </citation>
    <scope>NUCLEOTIDE SEQUENCE [LARGE SCALE GENOMIC DNA]</scope>
    <source>
        <strain evidence="5">LY-2023</strain>
        <tissue evidence="5">Leaf</tissue>
    </source>
</reference>
<dbReference type="InterPro" id="IPR035897">
    <property type="entry name" value="Toll_tir_struct_dom_sf"/>
</dbReference>
<dbReference type="Pfam" id="PF25568">
    <property type="entry name" value="AAA_lid_At3g28540"/>
    <property type="match status" value="1"/>
</dbReference>
<keyword evidence="1" id="KW-0433">Leucine-rich repeat</keyword>
<dbReference type="SUPFAM" id="SSF52058">
    <property type="entry name" value="L domain-like"/>
    <property type="match status" value="2"/>
</dbReference>
<evidence type="ECO:0000259" key="4">
    <source>
        <dbReference type="PROSITE" id="PS50104"/>
    </source>
</evidence>
<evidence type="ECO:0000313" key="6">
    <source>
        <dbReference type="Proteomes" id="UP001359559"/>
    </source>
</evidence>
<feature type="domain" description="TIR" evidence="4">
    <location>
        <begin position="1"/>
        <end position="98"/>
    </location>
</feature>
<dbReference type="SUPFAM" id="SSF52200">
    <property type="entry name" value="Toll/Interleukin receptor TIR domain"/>
    <property type="match status" value="1"/>
</dbReference>
<keyword evidence="6" id="KW-1185">Reference proteome</keyword>
<dbReference type="InterPro" id="IPR058017">
    <property type="entry name" value="At3g28540-like_C"/>
</dbReference>
<dbReference type="Gene3D" id="3.80.10.10">
    <property type="entry name" value="Ribonuclease Inhibitor"/>
    <property type="match status" value="3"/>
</dbReference>
<dbReference type="GO" id="GO:0006952">
    <property type="term" value="P:defense response"/>
    <property type="evidence" value="ECO:0007669"/>
    <property type="project" value="InterPro"/>
</dbReference>
<dbReference type="InterPro" id="IPR058192">
    <property type="entry name" value="WHD_ROQ1-like"/>
</dbReference>
<keyword evidence="2" id="KW-0677">Repeat</keyword>
<dbReference type="Pfam" id="PF01582">
    <property type="entry name" value="TIR"/>
    <property type="match status" value="1"/>
</dbReference>
<dbReference type="AlphaFoldDB" id="A0AAN9Q027"/>